<sequence>MCLLLEYPATFFNEHIQLISELLRQISPVRSDHKEMDILQPLVHKDNVDIFNILAELCPGLLQRAVSLIDNNKINVYISRNSRRRFYTVDASQDRRTTYLVMEHFCSCHSYIENVINYKREFTCKHELACLLFSSLYIGYEHEEICIKEETYHYTLVPSNFNIYIISDYEFSRKLCIELNYIFLELNTFNNYILEDNDIIKTQ</sequence>
<dbReference type="GO" id="GO:0000724">
    <property type="term" value="P:double-strand break repair via homologous recombination"/>
    <property type="evidence" value="ECO:0007669"/>
    <property type="project" value="TreeGrafter"/>
</dbReference>
<evidence type="ECO:0000313" key="4">
    <source>
        <dbReference type="Proteomes" id="UP000186804"/>
    </source>
</evidence>
<dbReference type="VEuPathDB" id="CryptoDB:cand_021010"/>
<keyword evidence="4" id="KW-1185">Reference proteome</keyword>
<evidence type="ECO:0000256" key="1">
    <source>
        <dbReference type="PROSITE-ProRule" id="PRU00325"/>
    </source>
</evidence>
<keyword evidence="1" id="KW-0863">Zinc-finger</keyword>
<dbReference type="GO" id="GO:0008270">
    <property type="term" value="F:zinc ion binding"/>
    <property type="evidence" value="ECO:0007669"/>
    <property type="project" value="UniProtKB-KW"/>
</dbReference>
<gene>
    <name evidence="3" type="ORF">cand_021010</name>
</gene>
<evidence type="ECO:0000313" key="3">
    <source>
        <dbReference type="EMBL" id="OII77119.1"/>
    </source>
</evidence>
<evidence type="ECO:0000259" key="2">
    <source>
        <dbReference type="PROSITE" id="PS50966"/>
    </source>
</evidence>
<reference evidence="3 4" key="1">
    <citation type="submission" date="2016-10" db="EMBL/GenBank/DDBJ databases">
        <title>Reductive evolution of mitochondrial metabolism and differential evolution of invasion-related proteins in Cryptosporidium.</title>
        <authorList>
            <person name="Liu S."/>
            <person name="Roellig D.M."/>
            <person name="Guo Y."/>
            <person name="Li N."/>
            <person name="Frace M.A."/>
            <person name="Tang K."/>
            <person name="Zhang L."/>
            <person name="Feng Y."/>
            <person name="Xiao L."/>
        </authorList>
    </citation>
    <scope>NUCLEOTIDE SEQUENCE [LARGE SCALE GENOMIC DNA]</scope>
    <source>
        <strain evidence="3">30847</strain>
    </source>
</reference>
<dbReference type="OrthoDB" id="337581at2759"/>
<dbReference type="PANTHER" id="PTHR28498">
    <property type="entry name" value="ZINC FINGER SWIM DOMAIN-CONTAINING PROTEIN 7"/>
    <property type="match status" value="1"/>
</dbReference>
<dbReference type="AlphaFoldDB" id="A0A1J4MSS3"/>
<keyword evidence="1" id="KW-0479">Metal-binding</keyword>
<dbReference type="InterPro" id="IPR007527">
    <property type="entry name" value="Znf_SWIM"/>
</dbReference>
<proteinExistence type="predicted"/>
<dbReference type="EMBL" id="LRBS01000045">
    <property type="protein sequence ID" value="OII77119.1"/>
    <property type="molecule type" value="Genomic_DNA"/>
</dbReference>
<protein>
    <recommendedName>
        <fullName evidence="2">SWIM-type domain-containing protein</fullName>
    </recommendedName>
</protein>
<dbReference type="GO" id="GO:0097196">
    <property type="term" value="C:Shu complex"/>
    <property type="evidence" value="ECO:0007669"/>
    <property type="project" value="TreeGrafter"/>
</dbReference>
<name>A0A1J4MSS3_9CRYT</name>
<comment type="caution">
    <text evidence="3">The sequence shown here is derived from an EMBL/GenBank/DDBJ whole genome shotgun (WGS) entry which is preliminary data.</text>
</comment>
<dbReference type="PROSITE" id="PS50966">
    <property type="entry name" value="ZF_SWIM"/>
    <property type="match status" value="1"/>
</dbReference>
<keyword evidence="1" id="KW-0862">Zinc</keyword>
<feature type="domain" description="SWIM-type" evidence="2">
    <location>
        <begin position="87"/>
        <end position="135"/>
    </location>
</feature>
<organism evidence="3 4">
    <name type="scientific">Cryptosporidium andersoni</name>
    <dbReference type="NCBI Taxonomy" id="117008"/>
    <lineage>
        <taxon>Eukaryota</taxon>
        <taxon>Sar</taxon>
        <taxon>Alveolata</taxon>
        <taxon>Apicomplexa</taxon>
        <taxon>Conoidasida</taxon>
        <taxon>Coccidia</taxon>
        <taxon>Eucoccidiorida</taxon>
        <taxon>Eimeriorina</taxon>
        <taxon>Cryptosporidiidae</taxon>
        <taxon>Cryptosporidium</taxon>
    </lineage>
</organism>
<dbReference type="RefSeq" id="XP_067068965.1">
    <property type="nucleotide sequence ID" value="XM_067212331.1"/>
</dbReference>
<dbReference type="PANTHER" id="PTHR28498:SF1">
    <property type="entry name" value="ZINC FINGER SWIM DOMAIN-CONTAINING PROTEIN 7"/>
    <property type="match status" value="1"/>
</dbReference>
<dbReference type="GeneID" id="92366285"/>
<accession>A0A1J4MSS3</accession>
<dbReference type="Proteomes" id="UP000186804">
    <property type="component" value="Unassembled WGS sequence"/>
</dbReference>